<keyword evidence="2" id="KW-1185">Reference proteome</keyword>
<dbReference type="Proteomes" id="UP000765509">
    <property type="component" value="Unassembled WGS sequence"/>
</dbReference>
<reference evidence="1" key="1">
    <citation type="submission" date="2021-03" db="EMBL/GenBank/DDBJ databases">
        <title>Draft genome sequence of rust myrtle Austropuccinia psidii MF-1, a brazilian biotype.</title>
        <authorList>
            <person name="Quecine M.C."/>
            <person name="Pachon D.M.R."/>
            <person name="Bonatelli M.L."/>
            <person name="Correr F.H."/>
            <person name="Franceschini L.M."/>
            <person name="Leite T.F."/>
            <person name="Margarido G.R.A."/>
            <person name="Almeida C.A."/>
            <person name="Ferrarezi J.A."/>
            <person name="Labate C.A."/>
        </authorList>
    </citation>
    <scope>NUCLEOTIDE SEQUENCE</scope>
    <source>
        <strain evidence="1">MF-1</strain>
    </source>
</reference>
<evidence type="ECO:0000313" key="1">
    <source>
        <dbReference type="EMBL" id="MBW0475159.1"/>
    </source>
</evidence>
<sequence>PSIHIWHFFKMQIPDITYIFNNLLQTSFWEVNLSLGKIVKISRSVRVIFPFPGFFTRFSKLDFSLVTQMKGVWFCKMDSPVCRSGFLKFLKTAS</sequence>
<dbReference type="AlphaFoldDB" id="A0A9Q3C0Y1"/>
<name>A0A9Q3C0Y1_9BASI</name>
<accession>A0A9Q3C0Y1</accession>
<gene>
    <name evidence="1" type="ORF">O181_014874</name>
</gene>
<feature type="non-terminal residue" evidence="1">
    <location>
        <position position="1"/>
    </location>
</feature>
<protein>
    <submittedName>
        <fullName evidence="1">Uncharacterized protein</fullName>
    </submittedName>
</protein>
<comment type="caution">
    <text evidence="1">The sequence shown here is derived from an EMBL/GenBank/DDBJ whole genome shotgun (WGS) entry which is preliminary data.</text>
</comment>
<organism evidence="1 2">
    <name type="scientific">Austropuccinia psidii MF-1</name>
    <dbReference type="NCBI Taxonomy" id="1389203"/>
    <lineage>
        <taxon>Eukaryota</taxon>
        <taxon>Fungi</taxon>
        <taxon>Dikarya</taxon>
        <taxon>Basidiomycota</taxon>
        <taxon>Pucciniomycotina</taxon>
        <taxon>Pucciniomycetes</taxon>
        <taxon>Pucciniales</taxon>
        <taxon>Sphaerophragmiaceae</taxon>
        <taxon>Austropuccinia</taxon>
    </lineage>
</organism>
<dbReference type="EMBL" id="AVOT02004007">
    <property type="protein sequence ID" value="MBW0475159.1"/>
    <property type="molecule type" value="Genomic_DNA"/>
</dbReference>
<evidence type="ECO:0000313" key="2">
    <source>
        <dbReference type="Proteomes" id="UP000765509"/>
    </source>
</evidence>
<proteinExistence type="predicted"/>